<gene>
    <name evidence="1" type="ORF">TM448A06701_0005</name>
    <name evidence="2" type="ORF">TM448B04599_0007</name>
</gene>
<evidence type="ECO:0000313" key="2">
    <source>
        <dbReference type="EMBL" id="QJI03510.1"/>
    </source>
</evidence>
<dbReference type="EMBL" id="MT145094">
    <property type="protein sequence ID" value="QJI03510.1"/>
    <property type="molecule type" value="Genomic_DNA"/>
</dbReference>
<accession>A0A6H2A654</accession>
<dbReference type="AlphaFoldDB" id="A0A6H2A654"/>
<reference evidence="1" key="1">
    <citation type="submission" date="2020-03" db="EMBL/GenBank/DDBJ databases">
        <title>The deep terrestrial virosphere.</title>
        <authorList>
            <person name="Holmfeldt K."/>
            <person name="Nilsson E."/>
            <person name="Simone D."/>
            <person name="Lopez-Fernandez M."/>
            <person name="Wu X."/>
            <person name="de Brujin I."/>
            <person name="Lundin D."/>
            <person name="Andersson A."/>
            <person name="Bertilsson S."/>
            <person name="Dopson M."/>
        </authorList>
    </citation>
    <scope>NUCLEOTIDE SEQUENCE</scope>
    <source>
        <strain evidence="1">TM448A06701</strain>
        <strain evidence="2">TM448B04599</strain>
    </source>
</reference>
<dbReference type="EMBL" id="MT144565">
    <property type="protein sequence ID" value="QJA55077.1"/>
    <property type="molecule type" value="Genomic_DNA"/>
</dbReference>
<name>A0A6H2A654_9ZZZZ</name>
<protein>
    <submittedName>
        <fullName evidence="1">Uncharacterized protein</fullName>
    </submittedName>
</protein>
<proteinExistence type="predicted"/>
<sequence>MLSLIYIGSEFYVKSSTMMSSIYTVDGRRSDWGKVSIALEKGEEVHIRPATRKEMSQYRKMLAEWKAATKKIDEEEDK</sequence>
<evidence type="ECO:0000313" key="1">
    <source>
        <dbReference type="EMBL" id="QJA55077.1"/>
    </source>
</evidence>
<organism evidence="1">
    <name type="scientific">viral metagenome</name>
    <dbReference type="NCBI Taxonomy" id="1070528"/>
    <lineage>
        <taxon>unclassified sequences</taxon>
        <taxon>metagenomes</taxon>
        <taxon>organismal metagenomes</taxon>
    </lineage>
</organism>